<dbReference type="Pfam" id="PF00730">
    <property type="entry name" value="HhH-GPD"/>
    <property type="match status" value="1"/>
</dbReference>
<dbReference type="Pfam" id="PF00633">
    <property type="entry name" value="HHH"/>
    <property type="match status" value="1"/>
</dbReference>
<evidence type="ECO:0000256" key="3">
    <source>
        <dbReference type="ARBA" id="ARBA00022723"/>
    </source>
</evidence>
<evidence type="ECO:0000256" key="2">
    <source>
        <dbReference type="ARBA" id="ARBA00022485"/>
    </source>
</evidence>
<dbReference type="InterPro" id="IPR023170">
    <property type="entry name" value="HhH_base_excis_C"/>
</dbReference>
<dbReference type="PIRSF" id="PIRSF001435">
    <property type="entry name" value="Nth"/>
    <property type="match status" value="1"/>
</dbReference>
<dbReference type="PROSITE" id="PS01155">
    <property type="entry name" value="ENDONUCLEASE_III_2"/>
    <property type="match status" value="1"/>
</dbReference>
<comment type="caution">
    <text evidence="10">Lacks conserved residue(s) required for the propagation of feature annotation.</text>
</comment>
<dbReference type="PANTHER" id="PTHR10359">
    <property type="entry name" value="A/G-SPECIFIC ADENINE GLYCOSYLASE/ENDONUCLEASE III"/>
    <property type="match status" value="1"/>
</dbReference>
<proteinExistence type="inferred from homology"/>
<keyword evidence="3" id="KW-0479">Metal-binding</keyword>
<keyword evidence="4 10" id="KW-0227">DNA damage</keyword>
<evidence type="ECO:0000256" key="8">
    <source>
        <dbReference type="ARBA" id="ARBA00023204"/>
    </source>
</evidence>
<keyword evidence="6" id="KW-0408">Iron</keyword>
<protein>
    <recommendedName>
        <fullName evidence="10">Endonuclease III</fullName>
        <ecNumber evidence="10">4.2.99.18</ecNumber>
    </recommendedName>
    <alternativeName>
        <fullName evidence="10">DNA-(apurinic or apyrimidinic site) lyase</fullName>
    </alternativeName>
</protein>
<comment type="caution">
    <text evidence="12">The sequence shown here is derived from an EMBL/GenBank/DDBJ whole genome shotgun (WGS) entry which is preliminary data.</text>
</comment>
<evidence type="ECO:0000256" key="9">
    <source>
        <dbReference type="ARBA" id="ARBA00023295"/>
    </source>
</evidence>
<organism evidence="12 13">
    <name type="scientific">Sneathia sanguinegens</name>
    <dbReference type="NCBI Taxonomy" id="40543"/>
    <lineage>
        <taxon>Bacteria</taxon>
        <taxon>Fusobacteriati</taxon>
        <taxon>Fusobacteriota</taxon>
        <taxon>Fusobacteriia</taxon>
        <taxon>Fusobacteriales</taxon>
        <taxon>Leptotrichiaceae</taxon>
        <taxon>Sneathia</taxon>
    </lineage>
</organism>
<name>A0ABT7HJF5_9FUSO</name>
<feature type="domain" description="HhH-GPD" evidence="11">
    <location>
        <begin position="39"/>
        <end position="187"/>
    </location>
</feature>
<dbReference type="GO" id="GO:0004519">
    <property type="term" value="F:endonuclease activity"/>
    <property type="evidence" value="ECO:0007669"/>
    <property type="project" value="UniProtKB-KW"/>
</dbReference>
<dbReference type="PANTHER" id="PTHR10359:SF18">
    <property type="entry name" value="ENDONUCLEASE III"/>
    <property type="match status" value="1"/>
</dbReference>
<dbReference type="Proteomes" id="UP001225134">
    <property type="component" value="Unassembled WGS sequence"/>
</dbReference>
<evidence type="ECO:0000256" key="10">
    <source>
        <dbReference type="HAMAP-Rule" id="MF_00942"/>
    </source>
</evidence>
<accession>A0ABT7HJF5</accession>
<evidence type="ECO:0000256" key="1">
    <source>
        <dbReference type="ARBA" id="ARBA00008343"/>
    </source>
</evidence>
<keyword evidence="10" id="KW-0456">Lyase</keyword>
<keyword evidence="5 10" id="KW-0378">Hydrolase</keyword>
<keyword evidence="12" id="KW-0540">Nuclease</keyword>
<evidence type="ECO:0000313" key="13">
    <source>
        <dbReference type="Proteomes" id="UP001225134"/>
    </source>
</evidence>
<dbReference type="InterPro" id="IPR004036">
    <property type="entry name" value="Endonuclease-III-like_CS2"/>
</dbReference>
<keyword evidence="2" id="KW-0004">4Fe-4S</keyword>
<dbReference type="HAMAP" id="MF_00942">
    <property type="entry name" value="Nth"/>
    <property type="match status" value="1"/>
</dbReference>
<dbReference type="EMBL" id="JASSPP010000005">
    <property type="protein sequence ID" value="MDK9580657.1"/>
    <property type="molecule type" value="Genomic_DNA"/>
</dbReference>
<keyword evidence="12" id="KW-0255">Endonuclease</keyword>
<comment type="similarity">
    <text evidence="1 10">Belongs to the Nth/MutY family.</text>
</comment>
<keyword evidence="13" id="KW-1185">Reference proteome</keyword>
<comment type="catalytic activity">
    <reaction evidence="10">
        <text>2'-deoxyribonucleotide-(2'-deoxyribose 5'-phosphate)-2'-deoxyribonucleotide-DNA = a 3'-end 2'-deoxyribonucleotide-(2,3-dehydro-2,3-deoxyribose 5'-phosphate)-DNA + a 5'-end 5'-phospho-2'-deoxyribonucleoside-DNA + H(+)</text>
        <dbReference type="Rhea" id="RHEA:66592"/>
        <dbReference type="Rhea" id="RHEA-COMP:13180"/>
        <dbReference type="Rhea" id="RHEA-COMP:16897"/>
        <dbReference type="Rhea" id="RHEA-COMP:17067"/>
        <dbReference type="ChEBI" id="CHEBI:15378"/>
        <dbReference type="ChEBI" id="CHEBI:136412"/>
        <dbReference type="ChEBI" id="CHEBI:157695"/>
        <dbReference type="ChEBI" id="CHEBI:167181"/>
        <dbReference type="EC" id="4.2.99.18"/>
    </reaction>
</comment>
<dbReference type="InterPro" id="IPR003265">
    <property type="entry name" value="HhH-GPD_domain"/>
</dbReference>
<dbReference type="InterPro" id="IPR011257">
    <property type="entry name" value="DNA_glycosylase"/>
</dbReference>
<sequence length="203" mass="23455">MSKKEKMKYIINILEKEYGKPKVFLNYTTEYQLMVAVILSAQCTDERVNTTTKELFKFVKTPEDMLKLPESTLKKLIFSCGFYNNKAKNLKENAKVLINSFKGILPRNIKDLTSLPGVGRKTANVLLYELWNITEGIVVDTHVKKISNELGFSNSKNPEIIEKDLMKIVPKNYWGLVPKYFILHGRKKCKINNLDCEICKLKK</sequence>
<dbReference type="RefSeq" id="WP_277283903.1">
    <property type="nucleotide sequence ID" value="NZ_CAMYCH010000003.1"/>
</dbReference>
<gene>
    <name evidence="10 12" type="primary">nth</name>
    <name evidence="12" type="ORF">QQA45_03905</name>
</gene>
<reference evidence="12 13" key="1">
    <citation type="submission" date="2023-06" db="EMBL/GenBank/DDBJ databases">
        <title>Antibody response to the Sneathia vaginalis cytopathogenic toxin A during pregnancy.</title>
        <authorList>
            <person name="Mccoy Z.T."/>
            <person name="Serrano M.G."/>
            <person name="Spaine K."/>
            <person name="Edwards D.J."/>
            <person name="Buck G.A."/>
            <person name="Jefferson K."/>
        </authorList>
    </citation>
    <scope>NUCLEOTIDE SEQUENCE [LARGE SCALE GENOMIC DNA]</scope>
    <source>
        <strain evidence="12 13">CCUG 42621</strain>
    </source>
</reference>
<evidence type="ECO:0000256" key="6">
    <source>
        <dbReference type="ARBA" id="ARBA00023004"/>
    </source>
</evidence>
<evidence type="ECO:0000259" key="11">
    <source>
        <dbReference type="SMART" id="SM00478"/>
    </source>
</evidence>
<keyword evidence="7" id="KW-0411">Iron-sulfur</keyword>
<dbReference type="InterPro" id="IPR000445">
    <property type="entry name" value="HhH_motif"/>
</dbReference>
<dbReference type="Gene3D" id="1.10.340.30">
    <property type="entry name" value="Hypothetical protein, domain 2"/>
    <property type="match status" value="1"/>
</dbReference>
<comment type="function">
    <text evidence="10">DNA repair enzyme that has both DNA N-glycosylase activity and AP-lyase activity. The DNA N-glycosylase activity releases various damaged pyrimidines from DNA by cleaving the N-glycosidic bond, leaving an AP (apurinic/apyrimidinic) site. The AP-lyase activity cleaves the phosphodiester bond 3' to the AP site by a beta-elimination, leaving a 3'-terminal unsaturated sugar and a product with a terminal 5'-phosphate.</text>
</comment>
<dbReference type="CDD" id="cd00056">
    <property type="entry name" value="ENDO3c"/>
    <property type="match status" value="1"/>
</dbReference>
<keyword evidence="8 10" id="KW-0234">DNA repair</keyword>
<dbReference type="SUPFAM" id="SSF48150">
    <property type="entry name" value="DNA-glycosylase"/>
    <property type="match status" value="1"/>
</dbReference>
<dbReference type="InterPro" id="IPR005759">
    <property type="entry name" value="Nth"/>
</dbReference>
<keyword evidence="9 10" id="KW-0326">Glycosidase</keyword>
<dbReference type="EC" id="4.2.99.18" evidence="10"/>
<dbReference type="NCBIfam" id="TIGR01083">
    <property type="entry name" value="nth"/>
    <property type="match status" value="1"/>
</dbReference>
<dbReference type="SMART" id="SM00478">
    <property type="entry name" value="ENDO3c"/>
    <property type="match status" value="1"/>
</dbReference>
<keyword evidence="10" id="KW-0238">DNA-binding</keyword>
<evidence type="ECO:0000256" key="5">
    <source>
        <dbReference type="ARBA" id="ARBA00022801"/>
    </source>
</evidence>
<evidence type="ECO:0000313" key="12">
    <source>
        <dbReference type="EMBL" id="MDK9580657.1"/>
    </source>
</evidence>
<comment type="cofactor">
    <cofactor evidence="10">
        <name>[4Fe-4S] cluster</name>
        <dbReference type="ChEBI" id="CHEBI:49883"/>
    </cofactor>
    <text evidence="10">Binds 1 [4Fe-4S] cluster.</text>
</comment>
<dbReference type="Gene3D" id="1.10.1670.10">
    <property type="entry name" value="Helix-hairpin-Helix base-excision DNA repair enzymes (C-terminal)"/>
    <property type="match status" value="1"/>
</dbReference>
<evidence type="ECO:0000256" key="4">
    <source>
        <dbReference type="ARBA" id="ARBA00022763"/>
    </source>
</evidence>
<evidence type="ECO:0000256" key="7">
    <source>
        <dbReference type="ARBA" id="ARBA00023014"/>
    </source>
</evidence>